<dbReference type="AlphaFoldDB" id="A0A1R4JBQ5"/>
<proteinExistence type="predicted"/>
<dbReference type="SUPFAM" id="SSF46785">
    <property type="entry name" value="Winged helix' DNA-binding domain"/>
    <property type="match status" value="1"/>
</dbReference>
<name>A0A1R4JBQ5_9MICC</name>
<dbReference type="EMBL" id="SPKT01000034">
    <property type="protein sequence ID" value="TFH97894.1"/>
    <property type="molecule type" value="Genomic_DNA"/>
</dbReference>
<protein>
    <submittedName>
        <fullName evidence="2">MarR family transcriptional regulator</fullName>
    </submittedName>
</protein>
<evidence type="ECO:0000313" key="3">
    <source>
        <dbReference type="Proteomes" id="UP000196230"/>
    </source>
</evidence>
<dbReference type="Proteomes" id="UP000297477">
    <property type="component" value="Unassembled WGS sequence"/>
</dbReference>
<reference evidence="2 4" key="2">
    <citation type="submission" date="2019-03" db="EMBL/GenBank/DDBJ databases">
        <title>Reclassification of Micrococcus aloeverae and Micrococcus yunnanensis as later heterotypic synonyms of Micrococcus luteus.</title>
        <authorList>
            <person name="Huang C.-H."/>
        </authorList>
    </citation>
    <scope>NUCLEOTIDE SEQUENCE [LARGE SCALE GENOMIC DNA]</scope>
    <source>
        <strain evidence="2 4">BCRC 12151</strain>
    </source>
</reference>
<dbReference type="Proteomes" id="UP000196230">
    <property type="component" value="Unassembled WGS sequence"/>
</dbReference>
<dbReference type="InterPro" id="IPR036390">
    <property type="entry name" value="WH_DNA-bd_sf"/>
</dbReference>
<dbReference type="InterPro" id="IPR036388">
    <property type="entry name" value="WH-like_DNA-bd_sf"/>
</dbReference>
<gene>
    <name evidence="2" type="ORF">E4A49_11385</name>
    <name evidence="1" type="ORF">FM125_07640</name>
</gene>
<evidence type="ECO:0000313" key="1">
    <source>
        <dbReference type="EMBL" id="SJN29462.1"/>
    </source>
</evidence>
<dbReference type="Gene3D" id="1.10.10.10">
    <property type="entry name" value="Winged helix-like DNA-binding domain superfamily/Winged helix DNA-binding domain"/>
    <property type="match status" value="1"/>
</dbReference>
<keyword evidence="4" id="KW-1185">Reference proteome</keyword>
<dbReference type="RefSeq" id="WP_067191513.1">
    <property type="nucleotide sequence ID" value="NZ_CP126965.1"/>
</dbReference>
<reference evidence="1 3" key="1">
    <citation type="submission" date="2017-02" db="EMBL/GenBank/DDBJ databases">
        <authorList>
            <person name="Peterson S.W."/>
        </authorList>
    </citation>
    <scope>NUCLEOTIDE SEQUENCE [LARGE SCALE GENOMIC DNA]</scope>
    <source>
        <strain evidence="1 3">2B3F</strain>
    </source>
</reference>
<evidence type="ECO:0000313" key="4">
    <source>
        <dbReference type="Proteomes" id="UP000297477"/>
    </source>
</evidence>
<dbReference type="EMBL" id="FUKP01000051">
    <property type="protein sequence ID" value="SJN29462.1"/>
    <property type="molecule type" value="Genomic_DNA"/>
</dbReference>
<dbReference type="OrthoDB" id="3697068at2"/>
<organism evidence="1 3">
    <name type="scientific">Micrococcus lylae</name>
    <dbReference type="NCBI Taxonomy" id="1273"/>
    <lineage>
        <taxon>Bacteria</taxon>
        <taxon>Bacillati</taxon>
        <taxon>Actinomycetota</taxon>
        <taxon>Actinomycetes</taxon>
        <taxon>Micrococcales</taxon>
        <taxon>Micrococcaceae</taxon>
        <taxon>Micrococcus</taxon>
    </lineage>
</organism>
<sequence length="147" mass="15869">MDENARTTETSRHAGLPLAHWITQTEGLITARVAASLEEHGLTRAQWQMLNALTASPLSSEEVTAGFAPELSETALAELHELVEAAWVAVEGDLFTLTATGREAGERVAEAVDRLRAEAIGDLPREDYETTLAALRTIARNLGHPEA</sequence>
<accession>A0A1R4JBQ5</accession>
<evidence type="ECO:0000313" key="2">
    <source>
        <dbReference type="EMBL" id="TFH97894.1"/>
    </source>
</evidence>